<comment type="subcellular location">
    <subcellularLocation>
        <location evidence="1">Membrane</location>
    </subcellularLocation>
</comment>
<dbReference type="PANTHER" id="PTHR24100">
    <property type="entry name" value="BUTYROPHILIN"/>
    <property type="match status" value="1"/>
</dbReference>
<reference evidence="11" key="1">
    <citation type="submission" date="2011-08" db="EMBL/GenBank/DDBJ databases">
        <title>The draft genome of Latimeria chalumnae.</title>
        <authorList>
            <person name="Di Palma F."/>
            <person name="Alfoldi J."/>
            <person name="Johnson J."/>
            <person name="Berlin A."/>
            <person name="Gnerre S."/>
            <person name="Jaffe D."/>
            <person name="MacCallum I."/>
            <person name="Young S."/>
            <person name="Walker B.J."/>
            <person name="Lander E."/>
            <person name="Lindblad-Toh K."/>
        </authorList>
    </citation>
    <scope>NUCLEOTIDE SEQUENCE [LARGE SCALE GENOMIC DNA]</scope>
    <source>
        <strain evidence="11">Wild caught</strain>
    </source>
</reference>
<evidence type="ECO:0000256" key="6">
    <source>
        <dbReference type="ARBA" id="ARBA00023319"/>
    </source>
</evidence>
<keyword evidence="6" id="KW-0393">Immunoglobulin domain</keyword>
<reference evidence="10" key="2">
    <citation type="submission" date="2025-08" db="UniProtKB">
        <authorList>
            <consortium name="Ensembl"/>
        </authorList>
    </citation>
    <scope>IDENTIFICATION</scope>
</reference>
<dbReference type="InParanoid" id="H3A944"/>
<evidence type="ECO:0000256" key="2">
    <source>
        <dbReference type="ARBA" id="ARBA00022692"/>
    </source>
</evidence>
<dbReference type="InterPro" id="IPR036179">
    <property type="entry name" value="Ig-like_dom_sf"/>
</dbReference>
<feature type="signal peptide" evidence="8">
    <location>
        <begin position="1"/>
        <end position="28"/>
    </location>
</feature>
<evidence type="ECO:0000256" key="1">
    <source>
        <dbReference type="ARBA" id="ARBA00004370"/>
    </source>
</evidence>
<keyword evidence="5 7" id="KW-0472">Membrane</keyword>
<dbReference type="InterPro" id="IPR053896">
    <property type="entry name" value="BTN3A2-like_Ig-C"/>
</dbReference>
<sequence>VFQNSCQCQSLFHTVMIVFLLETFTVLGSDQPIIAVVGEVVVLPCQLSPRMSAVNKTIRWFRDQINSPVYLYKNRFHITDKQDQAYRGRTTLFIEELGIGNVSLGMRNVRVSDEGIYGCFVESLIWYEETTIEVIVTGTGSDPLIYPDDYEGKRIQLGCKSSGWYPKPEVTWTDGKSQKLTSVSETIETEDDGLFSVNSYVITGDSSHKPTCRIQNNFMKETRESSLQISELYFSCVSPWLVAFFVLLGLVPVAICIAIYCWRKQKIWLKKKKIKKGKTSGK</sequence>
<dbReference type="InterPro" id="IPR007110">
    <property type="entry name" value="Ig-like_dom"/>
</dbReference>
<feature type="chain" id="PRO_5003580092" description="Ig-like domain-containing protein" evidence="8">
    <location>
        <begin position="29"/>
        <end position="282"/>
    </location>
</feature>
<dbReference type="OMA" id="KSAYLAX"/>
<protein>
    <recommendedName>
        <fullName evidence="9">Ig-like domain-containing protein</fullName>
    </recommendedName>
</protein>
<dbReference type="GO" id="GO:0005102">
    <property type="term" value="F:signaling receptor binding"/>
    <property type="evidence" value="ECO:0007669"/>
    <property type="project" value="TreeGrafter"/>
</dbReference>
<feature type="domain" description="Ig-like" evidence="9">
    <location>
        <begin position="151"/>
        <end position="230"/>
    </location>
</feature>
<dbReference type="FunCoup" id="H3A944">
    <property type="interactions" value="1204"/>
</dbReference>
<dbReference type="GO" id="GO:0050852">
    <property type="term" value="P:T cell receptor signaling pathway"/>
    <property type="evidence" value="ECO:0007669"/>
    <property type="project" value="TreeGrafter"/>
</dbReference>
<dbReference type="SUPFAM" id="SSF48726">
    <property type="entry name" value="Immunoglobulin"/>
    <property type="match status" value="2"/>
</dbReference>
<dbReference type="InterPro" id="IPR013783">
    <property type="entry name" value="Ig-like_fold"/>
</dbReference>
<dbReference type="Ensembl" id="ENSLACT00000006217.1">
    <property type="protein sequence ID" value="ENSLACP00000006165.1"/>
    <property type="gene ID" value="ENSLACG00000005469.1"/>
</dbReference>
<dbReference type="InterPro" id="IPR003599">
    <property type="entry name" value="Ig_sub"/>
</dbReference>
<feature type="transmembrane region" description="Helical" evidence="7">
    <location>
        <begin position="240"/>
        <end position="262"/>
    </location>
</feature>
<dbReference type="Pfam" id="PF07686">
    <property type="entry name" value="V-set"/>
    <property type="match status" value="1"/>
</dbReference>
<dbReference type="Pfam" id="PF22705">
    <property type="entry name" value="C2-set_3"/>
    <property type="match status" value="1"/>
</dbReference>
<name>H3A944_LATCH</name>
<dbReference type="PANTHER" id="PTHR24100:SF130">
    <property type="entry name" value="BUTYROPHILIN-LIKE PROTEIN 9"/>
    <property type="match status" value="1"/>
</dbReference>
<feature type="domain" description="Ig-like" evidence="9">
    <location>
        <begin position="38"/>
        <end position="137"/>
    </location>
</feature>
<accession>H3A944</accession>
<dbReference type="GeneTree" id="ENSGT01120000271914"/>
<dbReference type="FunFam" id="2.60.40.10:FF:000208">
    <property type="entry name" value="Butyrophilin subfamily 1 member A1"/>
    <property type="match status" value="1"/>
</dbReference>
<evidence type="ECO:0000256" key="7">
    <source>
        <dbReference type="SAM" id="Phobius"/>
    </source>
</evidence>
<organism evidence="10 11">
    <name type="scientific">Latimeria chalumnae</name>
    <name type="common">Coelacanth</name>
    <dbReference type="NCBI Taxonomy" id="7897"/>
    <lineage>
        <taxon>Eukaryota</taxon>
        <taxon>Metazoa</taxon>
        <taxon>Chordata</taxon>
        <taxon>Craniata</taxon>
        <taxon>Vertebrata</taxon>
        <taxon>Euteleostomi</taxon>
        <taxon>Coelacanthiformes</taxon>
        <taxon>Coelacanthidae</taxon>
        <taxon>Latimeria</taxon>
    </lineage>
</organism>
<evidence type="ECO:0000256" key="8">
    <source>
        <dbReference type="SAM" id="SignalP"/>
    </source>
</evidence>
<dbReference type="InterPro" id="IPR013106">
    <property type="entry name" value="Ig_V-set"/>
</dbReference>
<evidence type="ECO:0000256" key="3">
    <source>
        <dbReference type="ARBA" id="ARBA00022729"/>
    </source>
</evidence>
<evidence type="ECO:0000259" key="9">
    <source>
        <dbReference type="PROSITE" id="PS50835"/>
    </source>
</evidence>
<dbReference type="AlphaFoldDB" id="H3A944"/>
<dbReference type="Proteomes" id="UP000008672">
    <property type="component" value="Unassembled WGS sequence"/>
</dbReference>
<keyword evidence="2 7" id="KW-0812">Transmembrane</keyword>
<keyword evidence="11" id="KW-1185">Reference proteome</keyword>
<dbReference type="EMBL" id="AFYH01045474">
    <property type="status" value="NOT_ANNOTATED_CDS"/>
    <property type="molecule type" value="Genomic_DNA"/>
</dbReference>
<dbReference type="PROSITE" id="PS50835">
    <property type="entry name" value="IG_LIKE"/>
    <property type="match status" value="2"/>
</dbReference>
<proteinExistence type="predicted"/>
<dbReference type="FunFam" id="2.60.40.10:FF:000088">
    <property type="entry name" value="Butyrophilin subfamily 1 member A1"/>
    <property type="match status" value="1"/>
</dbReference>
<dbReference type="GO" id="GO:0009897">
    <property type="term" value="C:external side of plasma membrane"/>
    <property type="evidence" value="ECO:0007669"/>
    <property type="project" value="TreeGrafter"/>
</dbReference>
<reference evidence="10" key="3">
    <citation type="submission" date="2025-09" db="UniProtKB">
        <authorList>
            <consortium name="Ensembl"/>
        </authorList>
    </citation>
    <scope>IDENTIFICATION</scope>
</reference>
<dbReference type="SMART" id="SM00409">
    <property type="entry name" value="IG"/>
    <property type="match status" value="1"/>
</dbReference>
<keyword evidence="4 7" id="KW-1133">Transmembrane helix</keyword>
<dbReference type="InterPro" id="IPR050504">
    <property type="entry name" value="IgSF_BTN/MOG"/>
</dbReference>
<dbReference type="Gene3D" id="2.60.40.10">
    <property type="entry name" value="Immunoglobulins"/>
    <property type="match status" value="2"/>
</dbReference>
<evidence type="ECO:0000256" key="4">
    <source>
        <dbReference type="ARBA" id="ARBA00022989"/>
    </source>
</evidence>
<evidence type="ECO:0000256" key="5">
    <source>
        <dbReference type="ARBA" id="ARBA00023136"/>
    </source>
</evidence>
<dbReference type="eggNOG" id="ENOG502QSRZ">
    <property type="taxonomic scope" value="Eukaryota"/>
</dbReference>
<keyword evidence="3 8" id="KW-0732">Signal</keyword>
<evidence type="ECO:0000313" key="10">
    <source>
        <dbReference type="Ensembl" id="ENSLACP00000006165.1"/>
    </source>
</evidence>
<dbReference type="GO" id="GO:0001817">
    <property type="term" value="P:regulation of cytokine production"/>
    <property type="evidence" value="ECO:0007669"/>
    <property type="project" value="TreeGrafter"/>
</dbReference>
<dbReference type="EMBL" id="AFYH01045475">
    <property type="status" value="NOT_ANNOTATED_CDS"/>
    <property type="molecule type" value="Genomic_DNA"/>
</dbReference>
<evidence type="ECO:0000313" key="11">
    <source>
        <dbReference type="Proteomes" id="UP000008672"/>
    </source>
</evidence>